<comment type="caution">
    <text evidence="1">The sequence shown here is derived from an EMBL/GenBank/DDBJ whole genome shotgun (WGS) entry which is preliminary data.</text>
</comment>
<accession>A0A644WNG7</accession>
<reference evidence="1" key="1">
    <citation type="submission" date="2019-08" db="EMBL/GenBank/DDBJ databases">
        <authorList>
            <person name="Kucharzyk K."/>
            <person name="Murdoch R.W."/>
            <person name="Higgins S."/>
            <person name="Loffler F."/>
        </authorList>
    </citation>
    <scope>NUCLEOTIDE SEQUENCE</scope>
</reference>
<dbReference type="EMBL" id="VSSQ01001135">
    <property type="protein sequence ID" value="MPM05476.1"/>
    <property type="molecule type" value="Genomic_DNA"/>
</dbReference>
<sequence>MQFNWHTLVPAIALCCSLPAWSAREFTPQAGLWMIPAENNGQPGRGFSLDVQGNTAFLQVFNYEKSGAATFHTAAGQLDDSASMTVPLLRFKGGRSFGGPAQDAVEDGNAGQVTVKFTDGLNGTIQFPGETIQPIARFLINEKLPFWWTQISDSPPSGTNGGRGMMLFASGADGARYSWGAWLSKDAEDLPYRLTFDRTRSSRTANVNEAPSPLDCTLEPSTQVFDCIPAKTTDPSADASANALQIHRLRLRFLGRDVVGEIQPEVDQSSRLVLNGTTFSSSSQRTIKGLLERSSRTYSVLSLLPEDCIMSCVTMGDTHVTLLPTSGAWVIEAEKNGNPGRGIFLDVQDETIVVQTSDYLATGESTFHMGAGLLNGSNTLHGDTTTAMSLQRYAGGRHFGGPAQTGHEAANAGELKLSFSPMIGKEYTDFAVGEVTLPGESAQRIRRLQFEPDSLGMENMLGEYLVEWDTWEGILGKEERWVRLTRVEGQYAKNDDGTVQCARSPFGVAEQYRMLCVWNLEPDAKFDLMKWWRRGEVTIHPFNREKDLVPYTPRTRDRHGNWLGLGAVNLPGLAIPAN</sequence>
<name>A0A644WNG7_9ZZZZ</name>
<evidence type="ECO:0000313" key="1">
    <source>
        <dbReference type="EMBL" id="MPM05476.1"/>
    </source>
</evidence>
<protein>
    <submittedName>
        <fullName evidence="1">Uncharacterized protein</fullName>
    </submittedName>
</protein>
<proteinExistence type="predicted"/>
<dbReference type="AlphaFoldDB" id="A0A644WNG7"/>
<organism evidence="1">
    <name type="scientific">bioreactor metagenome</name>
    <dbReference type="NCBI Taxonomy" id="1076179"/>
    <lineage>
        <taxon>unclassified sequences</taxon>
        <taxon>metagenomes</taxon>
        <taxon>ecological metagenomes</taxon>
    </lineage>
</organism>
<gene>
    <name evidence="1" type="ORF">SDC9_51766</name>
</gene>